<dbReference type="Proteomes" id="UP000664203">
    <property type="component" value="Unassembled WGS sequence"/>
</dbReference>
<dbReference type="Gene3D" id="1.10.220.160">
    <property type="match status" value="1"/>
</dbReference>
<keyword evidence="2 4" id="KW-0863">Zinc-finger</keyword>
<keyword evidence="8" id="KW-1185">Reference proteome</keyword>
<evidence type="ECO:0000256" key="2">
    <source>
        <dbReference type="ARBA" id="ARBA00022771"/>
    </source>
</evidence>
<dbReference type="EMBL" id="CAJPDR010000287">
    <property type="protein sequence ID" value="CAF9930485.1"/>
    <property type="molecule type" value="Genomic_DNA"/>
</dbReference>
<feature type="domain" description="MYND-type" evidence="6">
    <location>
        <begin position="61"/>
        <end position="117"/>
    </location>
</feature>
<dbReference type="PANTHER" id="PTHR12197:SF251">
    <property type="entry name" value="EG:BACR7C10.4 PROTEIN"/>
    <property type="match status" value="1"/>
</dbReference>
<keyword evidence="3" id="KW-0862">Zinc</keyword>
<dbReference type="AlphaFoldDB" id="A0A8H3IW11"/>
<dbReference type="SUPFAM" id="SSF82199">
    <property type="entry name" value="SET domain"/>
    <property type="match status" value="1"/>
</dbReference>
<organism evidence="7 8">
    <name type="scientific">Alectoria fallacina</name>
    <dbReference type="NCBI Taxonomy" id="1903189"/>
    <lineage>
        <taxon>Eukaryota</taxon>
        <taxon>Fungi</taxon>
        <taxon>Dikarya</taxon>
        <taxon>Ascomycota</taxon>
        <taxon>Pezizomycotina</taxon>
        <taxon>Lecanoromycetes</taxon>
        <taxon>OSLEUM clade</taxon>
        <taxon>Lecanoromycetidae</taxon>
        <taxon>Lecanorales</taxon>
        <taxon>Lecanorineae</taxon>
        <taxon>Parmeliaceae</taxon>
        <taxon>Alectoria</taxon>
    </lineage>
</organism>
<dbReference type="InterPro" id="IPR002893">
    <property type="entry name" value="Znf_MYND"/>
</dbReference>
<dbReference type="InterPro" id="IPR046341">
    <property type="entry name" value="SET_dom_sf"/>
</dbReference>
<dbReference type="InterPro" id="IPR001214">
    <property type="entry name" value="SET_dom"/>
</dbReference>
<reference evidence="7" key="1">
    <citation type="submission" date="2021-03" db="EMBL/GenBank/DDBJ databases">
        <authorList>
            <person name="Tagirdzhanova G."/>
        </authorList>
    </citation>
    <scope>NUCLEOTIDE SEQUENCE</scope>
</reference>
<dbReference type="GO" id="GO:0008270">
    <property type="term" value="F:zinc ion binding"/>
    <property type="evidence" value="ECO:0007669"/>
    <property type="project" value="UniProtKB-KW"/>
</dbReference>
<evidence type="ECO:0000256" key="3">
    <source>
        <dbReference type="ARBA" id="ARBA00022833"/>
    </source>
</evidence>
<dbReference type="InterPro" id="IPR050869">
    <property type="entry name" value="H3K4_H4K5_MeTrfase"/>
</dbReference>
<dbReference type="Gene3D" id="6.10.140.2220">
    <property type="match status" value="1"/>
</dbReference>
<dbReference type="SUPFAM" id="SSF144232">
    <property type="entry name" value="HIT/MYND zinc finger-like"/>
    <property type="match status" value="1"/>
</dbReference>
<dbReference type="OrthoDB" id="265717at2759"/>
<dbReference type="SMART" id="SM00317">
    <property type="entry name" value="SET"/>
    <property type="match status" value="1"/>
</dbReference>
<name>A0A8H3IW11_9LECA</name>
<evidence type="ECO:0000313" key="8">
    <source>
        <dbReference type="Proteomes" id="UP000664203"/>
    </source>
</evidence>
<dbReference type="Pfam" id="PF00856">
    <property type="entry name" value="SET"/>
    <property type="match status" value="1"/>
</dbReference>
<keyword evidence="1" id="KW-0479">Metal-binding</keyword>
<evidence type="ECO:0000259" key="6">
    <source>
        <dbReference type="PROSITE" id="PS50865"/>
    </source>
</evidence>
<evidence type="ECO:0008006" key="9">
    <source>
        <dbReference type="Google" id="ProtNLM"/>
    </source>
</evidence>
<sequence>MPDQSLLDGAKTKTKLSIETSSLAVDGLGLIATAVIPAGEDVFSKQQILNIADSAHLITTCDCCFIWLGDSVNLRTYTISAENSGTILKKCGGCQVVRYCSTSCQRKAWKSHHKAECKVYAEKYIEDVYLRATIRLLCMRKLGTISDSQWYWVNRMQSHMEDYCRSEQLFRQAISEAASMALRWTGMADSEEVIRELYCRIKLNHMTNIRMESETTGITLDPLAAIINHSCDPNAFCFFEGTKIRVRSLRPIVAGEEITISYTDDTLARDTRRGYLTRWFFDCACEKCAKNASDDVLKIPRGFNVEALNDAMQSFDFSQPDKSDFAIFGAGGPGVGWPADLQPIPNLHSHLATGYRAKTMFSDPTVSHEVQLNLLSELRHRLPLCFVGDPAIRPISTHPMRVINLFMLTMLLRRILLVLKDTSKFPDFKFQRTEVGLVYKYYMMKVHEDAPISHGKDSPLAVSVAELMRRDFAVAGDPAMMLASMKDDQLQTMRGIHLRMLQWSGMRV</sequence>
<dbReference type="Pfam" id="PF01753">
    <property type="entry name" value="zf-MYND"/>
    <property type="match status" value="1"/>
</dbReference>
<evidence type="ECO:0000259" key="5">
    <source>
        <dbReference type="PROSITE" id="PS50280"/>
    </source>
</evidence>
<protein>
    <recommendedName>
        <fullName evidence="9">Suppressor of anucleate metulae protein B</fullName>
    </recommendedName>
</protein>
<dbReference type="PANTHER" id="PTHR12197">
    <property type="entry name" value="HISTONE-LYSINE N-METHYLTRANSFERASE SMYD"/>
    <property type="match status" value="1"/>
</dbReference>
<proteinExistence type="predicted"/>
<dbReference type="GO" id="GO:0005634">
    <property type="term" value="C:nucleus"/>
    <property type="evidence" value="ECO:0007669"/>
    <property type="project" value="TreeGrafter"/>
</dbReference>
<dbReference type="PROSITE" id="PS50865">
    <property type="entry name" value="ZF_MYND_2"/>
    <property type="match status" value="1"/>
</dbReference>
<dbReference type="PROSITE" id="PS50280">
    <property type="entry name" value="SET"/>
    <property type="match status" value="1"/>
</dbReference>
<gene>
    <name evidence="7" type="ORF">ALECFALPRED_004611</name>
</gene>
<dbReference type="CDD" id="cd20071">
    <property type="entry name" value="SET_SMYD"/>
    <property type="match status" value="1"/>
</dbReference>
<comment type="caution">
    <text evidence="7">The sequence shown here is derived from an EMBL/GenBank/DDBJ whole genome shotgun (WGS) entry which is preliminary data.</text>
</comment>
<evidence type="ECO:0000256" key="1">
    <source>
        <dbReference type="ARBA" id="ARBA00022723"/>
    </source>
</evidence>
<evidence type="ECO:0000256" key="4">
    <source>
        <dbReference type="PROSITE-ProRule" id="PRU00134"/>
    </source>
</evidence>
<accession>A0A8H3IW11</accession>
<feature type="domain" description="SET" evidence="5">
    <location>
        <begin position="14"/>
        <end position="263"/>
    </location>
</feature>
<evidence type="ECO:0000313" key="7">
    <source>
        <dbReference type="EMBL" id="CAF9930485.1"/>
    </source>
</evidence>
<dbReference type="Gene3D" id="2.170.270.10">
    <property type="entry name" value="SET domain"/>
    <property type="match status" value="1"/>
</dbReference>